<protein>
    <submittedName>
        <fullName evidence="2">VOC family protein</fullName>
    </submittedName>
</protein>
<evidence type="ECO:0000259" key="1">
    <source>
        <dbReference type="PROSITE" id="PS51819"/>
    </source>
</evidence>
<evidence type="ECO:0000313" key="2">
    <source>
        <dbReference type="EMBL" id="TSB47702.1"/>
    </source>
</evidence>
<dbReference type="PROSITE" id="PS51819">
    <property type="entry name" value="VOC"/>
    <property type="match status" value="1"/>
</dbReference>
<keyword evidence="3" id="KW-1185">Reference proteome</keyword>
<comment type="caution">
    <text evidence="2">The sequence shown here is derived from an EMBL/GenBank/DDBJ whole genome shotgun (WGS) entry which is preliminary data.</text>
</comment>
<feature type="domain" description="VOC" evidence="1">
    <location>
        <begin position="4"/>
        <end position="122"/>
    </location>
</feature>
<dbReference type="CDD" id="cd06587">
    <property type="entry name" value="VOC"/>
    <property type="match status" value="1"/>
</dbReference>
<dbReference type="OrthoDB" id="2608626at2"/>
<accession>A0A554A1Y3</accession>
<dbReference type="InterPro" id="IPR037523">
    <property type="entry name" value="VOC_core"/>
</dbReference>
<dbReference type="InterPro" id="IPR004360">
    <property type="entry name" value="Glyas_Fos-R_dOase_dom"/>
</dbReference>
<reference evidence="2 3" key="1">
    <citation type="submission" date="2019-07" db="EMBL/GenBank/DDBJ databases">
        <authorList>
            <person name="Park Y.J."/>
            <person name="Jeong S.E."/>
            <person name="Jung H.S."/>
        </authorList>
    </citation>
    <scope>NUCLEOTIDE SEQUENCE [LARGE SCALE GENOMIC DNA]</scope>
    <source>
        <strain evidence="3">P16(2019)</strain>
    </source>
</reference>
<dbReference type="EMBL" id="VLXZ01000002">
    <property type="protein sequence ID" value="TSB47702.1"/>
    <property type="molecule type" value="Genomic_DNA"/>
</dbReference>
<evidence type="ECO:0000313" key="3">
    <source>
        <dbReference type="Proteomes" id="UP000318521"/>
    </source>
</evidence>
<dbReference type="InterPro" id="IPR029068">
    <property type="entry name" value="Glyas_Bleomycin-R_OHBP_Dase"/>
</dbReference>
<name>A0A554A1Y3_9BACI</name>
<dbReference type="SUPFAM" id="SSF54593">
    <property type="entry name" value="Glyoxalase/Bleomycin resistance protein/Dihydroxybiphenyl dioxygenase"/>
    <property type="match status" value="1"/>
</dbReference>
<gene>
    <name evidence="2" type="ORF">FN960_04070</name>
</gene>
<dbReference type="AlphaFoldDB" id="A0A554A1Y3"/>
<dbReference type="Pfam" id="PF00903">
    <property type="entry name" value="Glyoxalase"/>
    <property type="match status" value="1"/>
</dbReference>
<sequence length="128" mass="14727">MLQQILYCHIPVKSLKHSIQWYSDVLKLSFVWHSEEELQAQLNLPSGQMLFLVETGVTTRATFMKKDEEQAIVAFQTKDIDQLHQHLLEHQVKVETITNDGLGNSFLDFYDPDGNKFNVQCDVDEASS</sequence>
<dbReference type="Gene3D" id="3.10.180.10">
    <property type="entry name" value="2,3-Dihydroxybiphenyl 1,2-Dioxygenase, domain 1"/>
    <property type="match status" value="1"/>
</dbReference>
<dbReference type="Proteomes" id="UP000318521">
    <property type="component" value="Unassembled WGS sequence"/>
</dbReference>
<proteinExistence type="predicted"/>
<dbReference type="RefSeq" id="WP_143847186.1">
    <property type="nucleotide sequence ID" value="NZ_VLXZ01000002.1"/>
</dbReference>
<organism evidence="2 3">
    <name type="scientific">Alkalicoccobacillus porphyridii</name>
    <dbReference type="NCBI Taxonomy" id="2597270"/>
    <lineage>
        <taxon>Bacteria</taxon>
        <taxon>Bacillati</taxon>
        <taxon>Bacillota</taxon>
        <taxon>Bacilli</taxon>
        <taxon>Bacillales</taxon>
        <taxon>Bacillaceae</taxon>
        <taxon>Alkalicoccobacillus</taxon>
    </lineage>
</organism>